<dbReference type="InterPro" id="IPR036396">
    <property type="entry name" value="Cyt_P450_sf"/>
</dbReference>
<accession>A0AAN9JZG7</accession>
<reference evidence="1 2" key="1">
    <citation type="submission" date="2024-01" db="EMBL/GenBank/DDBJ databases">
        <title>The genomes of 5 underutilized Papilionoideae crops provide insights into root nodulation and disease resistanc.</title>
        <authorList>
            <person name="Jiang F."/>
        </authorList>
    </citation>
    <scope>NUCLEOTIDE SEQUENCE [LARGE SCALE GENOMIC DNA]</scope>
    <source>
        <strain evidence="1">LVBAO_FW01</strain>
        <tissue evidence="1">Leaves</tissue>
    </source>
</reference>
<evidence type="ECO:0000313" key="2">
    <source>
        <dbReference type="Proteomes" id="UP001367508"/>
    </source>
</evidence>
<dbReference type="GO" id="GO:0005506">
    <property type="term" value="F:iron ion binding"/>
    <property type="evidence" value="ECO:0007669"/>
    <property type="project" value="InterPro"/>
</dbReference>
<sequence>MIPLDHWSIHFLDRLTSLSKLFSLTKDDSDIPVASAKIDDGSNLLNGALVLLLSKWLQDYGPIYSLAAGPRNFVVVNDPAIDRHVLKNYGNRVFFRGAERLAEKVQPDVFNGTAVNAQGKFSQLLSVYRHSIILLKNGKRWFWFLLVSREEVSGAQLRDDLYLRSKSSSSMVGAQEEGDRVFQGRHSAYEDIKSLKFLTHDIVVSLRLYPYPQVQTHSEGNVHIPLGHAPRLLNRIRPRQLGLNAGRSKSSQKFSDWAIYDIVGFSDSWLQISPSRHGGHTKGLGQCIHTAFADFSSKGYRGVEE</sequence>
<evidence type="ECO:0000313" key="1">
    <source>
        <dbReference type="EMBL" id="KAK7308410.1"/>
    </source>
</evidence>
<gene>
    <name evidence="1" type="ORF">VNO77_42015</name>
</gene>
<dbReference type="Proteomes" id="UP001367508">
    <property type="component" value="Unassembled WGS sequence"/>
</dbReference>
<dbReference type="GO" id="GO:0016705">
    <property type="term" value="F:oxidoreductase activity, acting on paired donors, with incorporation or reduction of molecular oxygen"/>
    <property type="evidence" value="ECO:0007669"/>
    <property type="project" value="InterPro"/>
</dbReference>
<proteinExistence type="predicted"/>
<keyword evidence="2" id="KW-1185">Reference proteome</keyword>
<dbReference type="Gene3D" id="1.10.630.10">
    <property type="entry name" value="Cytochrome P450"/>
    <property type="match status" value="1"/>
</dbReference>
<protein>
    <submittedName>
        <fullName evidence="1">Uncharacterized protein</fullName>
    </submittedName>
</protein>
<dbReference type="AlphaFoldDB" id="A0AAN9JZG7"/>
<comment type="caution">
    <text evidence="1">The sequence shown here is derived from an EMBL/GenBank/DDBJ whole genome shotgun (WGS) entry which is preliminary data.</text>
</comment>
<organism evidence="1 2">
    <name type="scientific">Canavalia gladiata</name>
    <name type="common">Sword bean</name>
    <name type="synonym">Dolichos gladiatus</name>
    <dbReference type="NCBI Taxonomy" id="3824"/>
    <lineage>
        <taxon>Eukaryota</taxon>
        <taxon>Viridiplantae</taxon>
        <taxon>Streptophyta</taxon>
        <taxon>Embryophyta</taxon>
        <taxon>Tracheophyta</taxon>
        <taxon>Spermatophyta</taxon>
        <taxon>Magnoliopsida</taxon>
        <taxon>eudicotyledons</taxon>
        <taxon>Gunneridae</taxon>
        <taxon>Pentapetalae</taxon>
        <taxon>rosids</taxon>
        <taxon>fabids</taxon>
        <taxon>Fabales</taxon>
        <taxon>Fabaceae</taxon>
        <taxon>Papilionoideae</taxon>
        <taxon>50 kb inversion clade</taxon>
        <taxon>NPAAA clade</taxon>
        <taxon>indigoferoid/millettioid clade</taxon>
        <taxon>Phaseoleae</taxon>
        <taxon>Canavalia</taxon>
    </lineage>
</organism>
<dbReference type="SUPFAM" id="SSF48264">
    <property type="entry name" value="Cytochrome P450"/>
    <property type="match status" value="1"/>
</dbReference>
<dbReference type="GO" id="GO:0020037">
    <property type="term" value="F:heme binding"/>
    <property type="evidence" value="ECO:0007669"/>
    <property type="project" value="InterPro"/>
</dbReference>
<dbReference type="EMBL" id="JAYMYQ010000010">
    <property type="protein sequence ID" value="KAK7308410.1"/>
    <property type="molecule type" value="Genomic_DNA"/>
</dbReference>
<dbReference type="GO" id="GO:0004497">
    <property type="term" value="F:monooxygenase activity"/>
    <property type="evidence" value="ECO:0007669"/>
    <property type="project" value="InterPro"/>
</dbReference>
<name>A0AAN9JZG7_CANGL</name>